<dbReference type="PANTHER" id="PTHR33452:SF19">
    <property type="entry name" value="DOXX FAMILY PROTEIN"/>
    <property type="match status" value="1"/>
</dbReference>
<comment type="similarity">
    <text evidence="2">Belongs to the DoxX family.</text>
</comment>
<evidence type="ECO:0000256" key="7">
    <source>
        <dbReference type="SAM" id="Phobius"/>
    </source>
</evidence>
<feature type="transmembrane region" description="Helical" evidence="7">
    <location>
        <begin position="63"/>
        <end position="84"/>
    </location>
</feature>
<dbReference type="Pfam" id="PF07681">
    <property type="entry name" value="DoxX"/>
    <property type="match status" value="1"/>
</dbReference>
<sequence length="200" mass="22584">MNLFNFAGKYYQRGLTVAQKLDFIAPLLLRFYLAPIFILAGWHKLSDLDSTAYYFGEYLALPFPELLALLAGTAEFFGGVGLLLGLGVRLFALPLMVTMLVAAFTAHWCNGWHALPETQLTMPWEWRTDLIAGASERKQAAIALLQQHGHYEWLTETGNFTILKNGIEFAASYFVMLLALFYLGAGRYCSIDYWLKKPLL</sequence>
<dbReference type="RefSeq" id="WP_207354552.1">
    <property type="nucleotide sequence ID" value="NZ_CP071503.1"/>
</dbReference>
<dbReference type="Proteomes" id="UP000662770">
    <property type="component" value="Chromosome"/>
</dbReference>
<feature type="transmembrane region" description="Helical" evidence="7">
    <location>
        <begin position="170"/>
        <end position="189"/>
    </location>
</feature>
<evidence type="ECO:0000256" key="3">
    <source>
        <dbReference type="ARBA" id="ARBA00022475"/>
    </source>
</evidence>
<protein>
    <submittedName>
        <fullName evidence="8">DoxX family protein</fullName>
    </submittedName>
</protein>
<evidence type="ECO:0000256" key="1">
    <source>
        <dbReference type="ARBA" id="ARBA00004651"/>
    </source>
</evidence>
<evidence type="ECO:0000256" key="6">
    <source>
        <dbReference type="ARBA" id="ARBA00023136"/>
    </source>
</evidence>
<organism evidence="8 9">
    <name type="scientific">Shewanella avicenniae</name>
    <dbReference type="NCBI Taxonomy" id="2814294"/>
    <lineage>
        <taxon>Bacteria</taxon>
        <taxon>Pseudomonadati</taxon>
        <taxon>Pseudomonadota</taxon>
        <taxon>Gammaproteobacteria</taxon>
        <taxon>Alteromonadales</taxon>
        <taxon>Shewanellaceae</taxon>
        <taxon>Shewanella</taxon>
    </lineage>
</organism>
<gene>
    <name evidence="8" type="ORF">JYB87_16580</name>
</gene>
<dbReference type="InterPro" id="IPR051907">
    <property type="entry name" value="DoxX-like_oxidoreductase"/>
</dbReference>
<dbReference type="EMBL" id="CP071503">
    <property type="protein sequence ID" value="QSX33319.1"/>
    <property type="molecule type" value="Genomic_DNA"/>
</dbReference>
<keyword evidence="9" id="KW-1185">Reference proteome</keyword>
<name>A0ABX7QPX0_9GAMM</name>
<evidence type="ECO:0000256" key="5">
    <source>
        <dbReference type="ARBA" id="ARBA00022989"/>
    </source>
</evidence>
<feature type="transmembrane region" description="Helical" evidence="7">
    <location>
        <begin position="91"/>
        <end position="115"/>
    </location>
</feature>
<evidence type="ECO:0000313" key="9">
    <source>
        <dbReference type="Proteomes" id="UP000662770"/>
    </source>
</evidence>
<feature type="transmembrane region" description="Helical" evidence="7">
    <location>
        <begin position="21"/>
        <end position="43"/>
    </location>
</feature>
<evidence type="ECO:0000256" key="4">
    <source>
        <dbReference type="ARBA" id="ARBA00022692"/>
    </source>
</evidence>
<evidence type="ECO:0000313" key="8">
    <source>
        <dbReference type="EMBL" id="QSX33319.1"/>
    </source>
</evidence>
<keyword evidence="3" id="KW-1003">Cell membrane</keyword>
<dbReference type="InterPro" id="IPR032808">
    <property type="entry name" value="DoxX"/>
</dbReference>
<keyword evidence="4 7" id="KW-0812">Transmembrane</keyword>
<reference evidence="8 9" key="1">
    <citation type="submission" date="2021-03" db="EMBL/GenBank/DDBJ databases">
        <title>Novel species identification of genus Shewanella.</title>
        <authorList>
            <person name="Liu G."/>
            <person name="Zhang Q."/>
        </authorList>
    </citation>
    <scope>NUCLEOTIDE SEQUENCE [LARGE SCALE GENOMIC DNA]</scope>
    <source>
        <strain evidence="8 9">FJAT-51800</strain>
    </source>
</reference>
<dbReference type="PANTHER" id="PTHR33452">
    <property type="entry name" value="OXIDOREDUCTASE CATD-RELATED"/>
    <property type="match status" value="1"/>
</dbReference>
<keyword evidence="5 7" id="KW-1133">Transmembrane helix</keyword>
<accession>A0ABX7QPX0</accession>
<keyword evidence="6 7" id="KW-0472">Membrane</keyword>
<proteinExistence type="inferred from homology"/>
<comment type="subcellular location">
    <subcellularLocation>
        <location evidence="1">Cell membrane</location>
        <topology evidence="1">Multi-pass membrane protein</topology>
    </subcellularLocation>
</comment>
<evidence type="ECO:0000256" key="2">
    <source>
        <dbReference type="ARBA" id="ARBA00006679"/>
    </source>
</evidence>